<keyword evidence="4" id="KW-1185">Reference proteome</keyword>
<protein>
    <submittedName>
        <fullName evidence="3">Uncharacterized protein</fullName>
    </submittedName>
</protein>
<dbReference type="EMBL" id="JBFXLT010000011">
    <property type="protein sequence ID" value="KAL2819172.1"/>
    <property type="molecule type" value="Genomic_DNA"/>
</dbReference>
<feature type="transmembrane region" description="Helical" evidence="2">
    <location>
        <begin position="20"/>
        <end position="38"/>
    </location>
</feature>
<dbReference type="Proteomes" id="UP001610334">
    <property type="component" value="Unassembled WGS sequence"/>
</dbReference>
<comment type="caution">
    <text evidence="3">The sequence shown here is derived from an EMBL/GenBank/DDBJ whole genome shotgun (WGS) entry which is preliminary data.</text>
</comment>
<accession>A0ABR4HUK4</accession>
<evidence type="ECO:0000313" key="3">
    <source>
        <dbReference type="EMBL" id="KAL2819172.1"/>
    </source>
</evidence>
<evidence type="ECO:0000256" key="2">
    <source>
        <dbReference type="SAM" id="Phobius"/>
    </source>
</evidence>
<feature type="coiled-coil region" evidence="1">
    <location>
        <begin position="169"/>
        <end position="196"/>
    </location>
</feature>
<dbReference type="PANTHER" id="PTHR41390">
    <property type="entry name" value="CHROMOSOME 7, WHOLE GENOME SHOTGUN SEQUENCE"/>
    <property type="match status" value="1"/>
</dbReference>
<keyword evidence="2" id="KW-0812">Transmembrane</keyword>
<evidence type="ECO:0000313" key="4">
    <source>
        <dbReference type="Proteomes" id="UP001610334"/>
    </source>
</evidence>
<feature type="transmembrane region" description="Helical" evidence="2">
    <location>
        <begin position="45"/>
        <end position="64"/>
    </location>
</feature>
<name>A0ABR4HUK4_9EURO</name>
<keyword evidence="2" id="KW-0472">Membrane</keyword>
<reference evidence="3 4" key="1">
    <citation type="submission" date="2024-07" db="EMBL/GenBank/DDBJ databases">
        <title>Section-level genome sequencing and comparative genomics of Aspergillus sections Usti and Cavernicolus.</title>
        <authorList>
            <consortium name="Lawrence Berkeley National Laboratory"/>
            <person name="Nybo J.L."/>
            <person name="Vesth T.C."/>
            <person name="Theobald S."/>
            <person name="Frisvad J.C."/>
            <person name="Larsen T.O."/>
            <person name="Kjaerboelling I."/>
            <person name="Rothschild-Mancinelli K."/>
            <person name="Lyhne E.K."/>
            <person name="Kogle M.E."/>
            <person name="Barry K."/>
            <person name="Clum A."/>
            <person name="Na H."/>
            <person name="Ledsgaard L."/>
            <person name="Lin J."/>
            <person name="Lipzen A."/>
            <person name="Kuo A."/>
            <person name="Riley R."/>
            <person name="Mondo S."/>
            <person name="Labutti K."/>
            <person name="Haridas S."/>
            <person name="Pangalinan J."/>
            <person name="Salamov A.A."/>
            <person name="Simmons B.A."/>
            <person name="Magnuson J.K."/>
            <person name="Chen J."/>
            <person name="Drula E."/>
            <person name="Henrissat B."/>
            <person name="Wiebenga A."/>
            <person name="Lubbers R.J."/>
            <person name="Gomes A.C."/>
            <person name="Makela M.R."/>
            <person name="Stajich J."/>
            <person name="Grigoriev I.V."/>
            <person name="Mortensen U.H."/>
            <person name="De Vries R.P."/>
            <person name="Baker S.E."/>
            <person name="Andersen M.R."/>
        </authorList>
    </citation>
    <scope>NUCLEOTIDE SEQUENCE [LARGE SCALE GENOMIC DNA]</scope>
    <source>
        <strain evidence="3 4">CBS 588.65</strain>
    </source>
</reference>
<evidence type="ECO:0000256" key="1">
    <source>
        <dbReference type="SAM" id="Coils"/>
    </source>
</evidence>
<organism evidence="3 4">
    <name type="scientific">Aspergillus granulosus</name>
    <dbReference type="NCBI Taxonomy" id="176169"/>
    <lineage>
        <taxon>Eukaryota</taxon>
        <taxon>Fungi</taxon>
        <taxon>Dikarya</taxon>
        <taxon>Ascomycota</taxon>
        <taxon>Pezizomycotina</taxon>
        <taxon>Eurotiomycetes</taxon>
        <taxon>Eurotiomycetidae</taxon>
        <taxon>Eurotiales</taxon>
        <taxon>Aspergillaceae</taxon>
        <taxon>Aspergillus</taxon>
        <taxon>Aspergillus subgen. Nidulantes</taxon>
    </lineage>
</organism>
<dbReference type="PANTHER" id="PTHR41390:SF1">
    <property type="entry name" value="NADH-UBIQUINONE OXIDOREDUCTASE 213 KDA SUBUNIT"/>
    <property type="match status" value="1"/>
</dbReference>
<proteinExistence type="predicted"/>
<keyword evidence="2" id="KW-1133">Transmembrane helix</keyword>
<sequence>MSGSSYPNAENNVLRASLKVGAVCGSAGLVVGGISGVLRSRHPVILSISGGIHWFCLGTSFWWLRSNIVKNYYEDNATTRQRTYASTISGGIAGGACTKLMGGKLIPGAVIFSLLGCIGQASYNTIDRWQLNQANTPSKPLLDRIAESKWIPLKSLSDDEYRHILSEKLLSIEAEIALIDDKIEELEKDKIEASNEESTAQGMQ</sequence>
<gene>
    <name evidence="3" type="ORF">BJX63DRAFT_382600</name>
</gene>
<keyword evidence="1" id="KW-0175">Coiled coil</keyword>